<feature type="domain" description="HTH luxR-type" evidence="4">
    <location>
        <begin position="134"/>
        <end position="199"/>
    </location>
</feature>
<dbReference type="PROSITE" id="PS50043">
    <property type="entry name" value="HTH_LUXR_2"/>
    <property type="match status" value="1"/>
</dbReference>
<evidence type="ECO:0000259" key="5">
    <source>
        <dbReference type="PROSITE" id="PS50110"/>
    </source>
</evidence>
<evidence type="ECO:0000256" key="2">
    <source>
        <dbReference type="ARBA" id="ARBA00023125"/>
    </source>
</evidence>
<dbReference type="Pfam" id="PF00072">
    <property type="entry name" value="Response_reg"/>
    <property type="match status" value="1"/>
</dbReference>
<dbReference type="GO" id="GO:0006355">
    <property type="term" value="P:regulation of DNA-templated transcription"/>
    <property type="evidence" value="ECO:0007669"/>
    <property type="project" value="InterPro"/>
</dbReference>
<dbReference type="InterPro" id="IPR011006">
    <property type="entry name" value="CheY-like_superfamily"/>
</dbReference>
<dbReference type="SMART" id="SM00421">
    <property type="entry name" value="HTH_LUXR"/>
    <property type="match status" value="1"/>
</dbReference>
<evidence type="ECO:0000256" key="1">
    <source>
        <dbReference type="ARBA" id="ARBA00022553"/>
    </source>
</evidence>
<keyword evidence="7" id="KW-1185">Reference proteome</keyword>
<dbReference type="PROSITE" id="PS50110">
    <property type="entry name" value="RESPONSE_REGULATORY"/>
    <property type="match status" value="1"/>
</dbReference>
<evidence type="ECO:0000259" key="4">
    <source>
        <dbReference type="PROSITE" id="PS50043"/>
    </source>
</evidence>
<evidence type="ECO:0000256" key="3">
    <source>
        <dbReference type="PROSITE-ProRule" id="PRU00169"/>
    </source>
</evidence>
<accession>A0A150H7D7</accession>
<evidence type="ECO:0000313" key="7">
    <source>
        <dbReference type="Proteomes" id="UP000243589"/>
    </source>
</evidence>
<dbReference type="Proteomes" id="UP000243589">
    <property type="component" value="Unassembled WGS sequence"/>
</dbReference>
<dbReference type="PANTHER" id="PTHR43214">
    <property type="entry name" value="TWO-COMPONENT RESPONSE REGULATOR"/>
    <property type="match status" value="1"/>
</dbReference>
<dbReference type="InterPro" id="IPR016032">
    <property type="entry name" value="Sig_transdc_resp-reg_C-effctor"/>
</dbReference>
<sequence length="202" mass="21528">MIRVLLVDDHPVVRAGLAAVISSADDIDVVDVAESGTDALNRLRTVDVDLVVSDLQMPDGDGIELIKALPDGPPVLILTTFDTQSLVYRAVDAGAAGYLLKDSPAQTLLDGIRRAAAGQPVMSDAAATALMQRTRMSHSELSERETEIVRLLAAGRTNSDIAGELFISLATVKTHVSRIFDKLDVDNRTAAAKRARELGLIS</sequence>
<dbReference type="PATRIC" id="fig|479117.4.peg.1033"/>
<feature type="domain" description="Response regulatory" evidence="5">
    <location>
        <begin position="3"/>
        <end position="116"/>
    </location>
</feature>
<protein>
    <submittedName>
        <fullName evidence="6">Transcriptional regulatory protein LiaR</fullName>
    </submittedName>
</protein>
<keyword evidence="1 3" id="KW-0597">Phosphoprotein</keyword>
<dbReference type="Pfam" id="PF00196">
    <property type="entry name" value="GerE"/>
    <property type="match status" value="1"/>
</dbReference>
<dbReference type="GO" id="GO:0003677">
    <property type="term" value="F:DNA binding"/>
    <property type="evidence" value="ECO:0007669"/>
    <property type="project" value="UniProtKB-KW"/>
</dbReference>
<dbReference type="InterPro" id="IPR058245">
    <property type="entry name" value="NreC/VraR/RcsB-like_REC"/>
</dbReference>
<dbReference type="SUPFAM" id="SSF46894">
    <property type="entry name" value="C-terminal effector domain of the bipartite response regulators"/>
    <property type="match status" value="1"/>
</dbReference>
<dbReference type="CDD" id="cd17535">
    <property type="entry name" value="REC_NarL-like"/>
    <property type="match status" value="1"/>
</dbReference>
<evidence type="ECO:0000313" key="6">
    <source>
        <dbReference type="EMBL" id="KXZ58003.1"/>
    </source>
</evidence>
<dbReference type="PRINTS" id="PR00038">
    <property type="entry name" value="HTHLUXR"/>
</dbReference>
<feature type="modified residue" description="4-aspartylphosphate" evidence="3">
    <location>
        <position position="54"/>
    </location>
</feature>
<dbReference type="EMBL" id="LQQC01000010">
    <property type="protein sequence ID" value="KXZ58003.1"/>
    <property type="molecule type" value="Genomic_DNA"/>
</dbReference>
<dbReference type="Gene3D" id="3.40.50.2300">
    <property type="match status" value="1"/>
</dbReference>
<organism evidence="6 7">
    <name type="scientific">Brevibacterium ravenspurgense</name>
    <dbReference type="NCBI Taxonomy" id="479117"/>
    <lineage>
        <taxon>Bacteria</taxon>
        <taxon>Bacillati</taxon>
        <taxon>Actinomycetota</taxon>
        <taxon>Actinomycetes</taxon>
        <taxon>Micrococcales</taxon>
        <taxon>Brevibacteriaceae</taxon>
        <taxon>Brevibacterium</taxon>
    </lineage>
</organism>
<comment type="caution">
    <text evidence="6">The sequence shown here is derived from an EMBL/GenBank/DDBJ whole genome shotgun (WGS) entry which is preliminary data.</text>
</comment>
<name>A0A150H7D7_9MICO</name>
<proteinExistence type="predicted"/>
<dbReference type="InterPro" id="IPR000792">
    <property type="entry name" value="Tscrpt_reg_LuxR_C"/>
</dbReference>
<dbReference type="InterPro" id="IPR001789">
    <property type="entry name" value="Sig_transdc_resp-reg_receiver"/>
</dbReference>
<gene>
    <name evidence="6" type="primary">liaR</name>
    <name evidence="6" type="ORF">Bravens_01035</name>
</gene>
<dbReference type="CDD" id="cd06170">
    <property type="entry name" value="LuxR_C_like"/>
    <property type="match status" value="1"/>
</dbReference>
<reference evidence="6 7" key="1">
    <citation type="submission" date="2016-01" db="EMBL/GenBank/DDBJ databases">
        <title>Use of Whole Genome Sequencing to ascertain that Brevibacterium massiliense (Roux, Raoult 2009) is a later heterotypic synonym of Brevibacterium ravenspurgense (Mages 2008).</title>
        <authorList>
            <person name="Bernier A.-M."/>
            <person name="Burdz T."/>
            <person name="Huynh C."/>
            <person name="Pachecho A.L."/>
            <person name="Wiebe D."/>
            <person name="Bonner C."/>
            <person name="Bernard K."/>
        </authorList>
    </citation>
    <scope>NUCLEOTIDE SEQUENCE [LARGE SCALE GENOMIC DNA]</scope>
    <source>
        <strain evidence="6 7">CCUG56047</strain>
    </source>
</reference>
<keyword evidence="2" id="KW-0238">DNA-binding</keyword>
<dbReference type="AlphaFoldDB" id="A0A150H7D7"/>
<dbReference type="RefSeq" id="WP_062020949.1">
    <property type="nucleotide sequence ID" value="NZ_LQQC01000010.1"/>
</dbReference>
<dbReference type="PROSITE" id="PS00622">
    <property type="entry name" value="HTH_LUXR_1"/>
    <property type="match status" value="1"/>
</dbReference>
<dbReference type="SMART" id="SM00448">
    <property type="entry name" value="REC"/>
    <property type="match status" value="1"/>
</dbReference>
<dbReference type="InterPro" id="IPR039420">
    <property type="entry name" value="WalR-like"/>
</dbReference>
<dbReference type="GO" id="GO:0000160">
    <property type="term" value="P:phosphorelay signal transduction system"/>
    <property type="evidence" value="ECO:0007669"/>
    <property type="project" value="InterPro"/>
</dbReference>
<dbReference type="SUPFAM" id="SSF52172">
    <property type="entry name" value="CheY-like"/>
    <property type="match status" value="1"/>
</dbReference>